<feature type="region of interest" description="Disordered" evidence="1">
    <location>
        <begin position="1"/>
        <end position="21"/>
    </location>
</feature>
<dbReference type="SUPFAM" id="SSF111384">
    <property type="entry name" value="OmpH-like"/>
    <property type="match status" value="1"/>
</dbReference>
<dbReference type="InterPro" id="IPR039266">
    <property type="entry name" value="EN-1/SPM"/>
</dbReference>
<keyword evidence="3" id="KW-1185">Reference proteome</keyword>
<evidence type="ECO:0000313" key="2">
    <source>
        <dbReference type="EMBL" id="WVZ50859.1"/>
    </source>
</evidence>
<protein>
    <submittedName>
        <fullName evidence="2">Uncharacterized protein</fullName>
    </submittedName>
</protein>
<dbReference type="InterPro" id="IPR024930">
    <property type="entry name" value="Skp_dom_sf"/>
</dbReference>
<dbReference type="PANTHER" id="PTHR33157:SF14">
    <property type="entry name" value="AUTONOMOUS TRANSPOSABLE ELEMENT EN-1 MOSAIC PROTEIN"/>
    <property type="match status" value="1"/>
</dbReference>
<reference evidence="2 3" key="1">
    <citation type="submission" date="2024-02" db="EMBL/GenBank/DDBJ databases">
        <title>High-quality chromosome-scale genome assembly of Pensacola bahiagrass (Paspalum notatum Flugge var. saurae).</title>
        <authorList>
            <person name="Vega J.M."/>
            <person name="Podio M."/>
            <person name="Orjuela J."/>
            <person name="Siena L.A."/>
            <person name="Pessino S.C."/>
            <person name="Combes M.C."/>
            <person name="Mariac C."/>
            <person name="Albertini E."/>
            <person name="Pupilli F."/>
            <person name="Ortiz J.P.A."/>
            <person name="Leblanc O."/>
        </authorList>
    </citation>
    <scope>NUCLEOTIDE SEQUENCE [LARGE SCALE GENOMIC DNA]</scope>
    <source>
        <strain evidence="2">R1</strain>
        <tissue evidence="2">Leaf</tissue>
    </source>
</reference>
<gene>
    <name evidence="2" type="ORF">U9M48_002071</name>
</gene>
<dbReference type="EMBL" id="CP144745">
    <property type="protein sequence ID" value="WVZ50859.1"/>
    <property type="molecule type" value="Genomic_DNA"/>
</dbReference>
<feature type="compositionally biased region" description="Acidic residues" evidence="1">
    <location>
        <begin position="42"/>
        <end position="65"/>
    </location>
</feature>
<dbReference type="AlphaFoldDB" id="A0AAQ3PKD6"/>
<feature type="compositionally biased region" description="Acidic residues" evidence="1">
    <location>
        <begin position="73"/>
        <end position="85"/>
    </location>
</feature>
<dbReference type="Proteomes" id="UP001341281">
    <property type="component" value="Chromosome 01"/>
</dbReference>
<feature type="region of interest" description="Disordered" evidence="1">
    <location>
        <begin position="33"/>
        <end position="85"/>
    </location>
</feature>
<feature type="compositionally biased region" description="Low complexity" evidence="1">
    <location>
        <begin position="379"/>
        <end position="391"/>
    </location>
</feature>
<name>A0AAQ3PKD6_PASNO</name>
<evidence type="ECO:0000313" key="3">
    <source>
        <dbReference type="Proteomes" id="UP001341281"/>
    </source>
</evidence>
<evidence type="ECO:0000256" key="1">
    <source>
        <dbReference type="SAM" id="MobiDB-lite"/>
    </source>
</evidence>
<dbReference type="PANTHER" id="PTHR33157">
    <property type="entry name" value="AUTONOMOUS TRANSPOSABLE ELEMENT EN-1 MOSAIC PROTEIN-RELATED"/>
    <property type="match status" value="1"/>
</dbReference>
<proteinExistence type="predicted"/>
<dbReference type="GO" id="GO:0032196">
    <property type="term" value="P:transposition"/>
    <property type="evidence" value="ECO:0007669"/>
    <property type="project" value="InterPro"/>
</dbReference>
<organism evidence="2 3">
    <name type="scientific">Paspalum notatum var. saurae</name>
    <dbReference type="NCBI Taxonomy" id="547442"/>
    <lineage>
        <taxon>Eukaryota</taxon>
        <taxon>Viridiplantae</taxon>
        <taxon>Streptophyta</taxon>
        <taxon>Embryophyta</taxon>
        <taxon>Tracheophyta</taxon>
        <taxon>Spermatophyta</taxon>
        <taxon>Magnoliopsida</taxon>
        <taxon>Liliopsida</taxon>
        <taxon>Poales</taxon>
        <taxon>Poaceae</taxon>
        <taxon>PACMAD clade</taxon>
        <taxon>Panicoideae</taxon>
        <taxon>Andropogonodae</taxon>
        <taxon>Paspaleae</taxon>
        <taxon>Paspalinae</taxon>
        <taxon>Paspalum</taxon>
    </lineage>
</organism>
<feature type="region of interest" description="Disordered" evidence="1">
    <location>
        <begin position="341"/>
        <end position="404"/>
    </location>
</feature>
<accession>A0AAQ3PKD6</accession>
<feature type="region of interest" description="Disordered" evidence="1">
    <location>
        <begin position="263"/>
        <end position="291"/>
    </location>
</feature>
<sequence>MILSKERLFQGSTSTGSRREALLRCVDPNLQGIPIALQRNEGEEDEEVEEAEAEDAEDRQEDENAGDGHENAQADEDLMGGDEDLMGGDGSEEVVVQTRGTRKSHYVHPPPIPAAADKILIRPIGDCQWEDVTWDGTGHRRTPNGLLGNLIRVHNPGVVQKDGEIIPNYYRVDPSEQDHASKVLESAAKKICKDLFSNIRLQVTNCWLKSQGQPLGRFRDASEMYLTAEQYASVSHPLFQDRPGPYKALCDLWASEGFQMRSKKHRNAGTKNATHKLGGDGYRRKAQRSVAVTGEAPSAVDMYIMAHRGPDPFQPELLCTPLATKRLAEYGKEMERRHGEGFDWRNAPVDPQTVYDSGGGKSHGRYSMFNGMIDSRQVQRGSSSQNSGDSSSRQRRTTSEMEMDSLRQEIQRRDAFLKAQEEYQKEQQAHAKRLHAQQMTAIQALYRAQGMTFVMPEVAPAPVPPQWRMFAQMSFSPAPQGSGVQGSNILTKLLRQPQDNMEISKLDSTSIQHSATL</sequence>